<dbReference type="Gene3D" id="3.30.750.140">
    <property type="match status" value="1"/>
</dbReference>
<dbReference type="RefSeq" id="WP_087034257.1">
    <property type="nucleotide sequence ID" value="NZ_FJNE01000013.1"/>
</dbReference>
<evidence type="ECO:0000256" key="1">
    <source>
        <dbReference type="SAM" id="MobiDB-lite"/>
    </source>
</evidence>
<organism evidence="3 4">
    <name type="scientific">Trichococcus palustris</name>
    <dbReference type="NCBI Taxonomy" id="140314"/>
    <lineage>
        <taxon>Bacteria</taxon>
        <taxon>Bacillati</taxon>
        <taxon>Bacillota</taxon>
        <taxon>Bacilli</taxon>
        <taxon>Lactobacillales</taxon>
        <taxon>Carnobacteriaceae</taxon>
        <taxon>Trichococcus</taxon>
    </lineage>
</organism>
<keyword evidence="3" id="KW-0282">Flagellum</keyword>
<dbReference type="EMBL" id="FJNE01000013">
    <property type="protein sequence ID" value="CZR02549.1"/>
    <property type="molecule type" value="Genomic_DNA"/>
</dbReference>
<feature type="compositionally biased region" description="Basic and acidic residues" evidence="1">
    <location>
        <begin position="52"/>
        <end position="64"/>
    </location>
</feature>
<feature type="domain" description="Flagellar hook-length control protein-like C-terminal" evidence="2">
    <location>
        <begin position="328"/>
        <end position="399"/>
    </location>
</feature>
<dbReference type="InterPro" id="IPR038610">
    <property type="entry name" value="FliK-like_C_sf"/>
</dbReference>
<reference evidence="3 4" key="1">
    <citation type="submission" date="2016-02" db="EMBL/GenBank/DDBJ databases">
        <authorList>
            <person name="Wen L."/>
            <person name="He K."/>
            <person name="Yang H."/>
        </authorList>
    </citation>
    <scope>NUCLEOTIDE SEQUENCE [LARGE SCALE GENOMIC DNA]</scope>
    <source>
        <strain evidence="3">Trichococcus palustris</strain>
    </source>
</reference>
<gene>
    <name evidence="3" type="ORF">Tpal_2761</name>
</gene>
<feature type="region of interest" description="Disordered" evidence="1">
    <location>
        <begin position="413"/>
        <end position="437"/>
    </location>
</feature>
<keyword evidence="3" id="KW-0969">Cilium</keyword>
<feature type="compositionally biased region" description="Polar residues" evidence="1">
    <location>
        <begin position="22"/>
        <end position="32"/>
    </location>
</feature>
<protein>
    <submittedName>
        <fullName evidence="3">Flagellar hook-length control protein flik</fullName>
    </submittedName>
</protein>
<dbReference type="InterPro" id="IPR021136">
    <property type="entry name" value="Flagellar_hook_control-like_C"/>
</dbReference>
<evidence type="ECO:0000313" key="3">
    <source>
        <dbReference type="EMBL" id="CZR02549.1"/>
    </source>
</evidence>
<keyword evidence="4" id="KW-1185">Reference proteome</keyword>
<keyword evidence="3" id="KW-0966">Cell projection</keyword>
<dbReference type="CDD" id="cd17470">
    <property type="entry name" value="T3SS_Flik_C"/>
    <property type="match status" value="1"/>
</dbReference>
<evidence type="ECO:0000259" key="2">
    <source>
        <dbReference type="Pfam" id="PF02120"/>
    </source>
</evidence>
<dbReference type="Pfam" id="PF02120">
    <property type="entry name" value="Flg_hook"/>
    <property type="match status" value="1"/>
</dbReference>
<dbReference type="AlphaFoldDB" id="A0A143YZM7"/>
<proteinExistence type="predicted"/>
<dbReference type="OrthoDB" id="2380967at2"/>
<accession>A0A143YZM7</accession>
<sequence length="448" mass="48280">MKTTLASVAQLQIQQAAGKKTPQGTDGFNQALAQHMDAKKQTQTNTTTEQKQPIDGKQSENSKEGEEETYPAYAFTSPFLLYRNENAPAAGLALQTAESGNVDIQTWQAPMEVQATTNPERQSALAAEPQMVDVNQTELVQATIEKNPSANEGQVEVDQGWGAMDVASIASGLKTKGIYAETTTDAENRAIQATAVTDQQTNQVDAETIPSPCTESEETQAKAAAIANSDPGPIETEPVQTVEEAFGRALLKADKANAEMEPTSGDDKTAVQPALQSNGWGQPLMMPQAIGESLAIPEGIKTANQTEIVQSIREMMQVQMPQLQNGETAVVRVRLSPEHLGEIEIQIKVVDNGLDATFVVHSTETKELINNQVLQITESLRQQQLTLANVQVSLASDNQMDFSFFDGFGQSKKEAHPQHLKRQTNKRDAPAEAEGDNAVSANGISILA</sequence>
<dbReference type="STRING" id="140314.SAMN04488076_12317"/>
<feature type="compositionally biased region" description="Low complexity" evidence="1">
    <location>
        <begin position="41"/>
        <end position="51"/>
    </location>
</feature>
<name>A0A143YZM7_9LACT</name>
<dbReference type="Proteomes" id="UP000242754">
    <property type="component" value="Unassembled WGS sequence"/>
</dbReference>
<feature type="region of interest" description="Disordered" evidence="1">
    <location>
        <begin position="13"/>
        <end position="69"/>
    </location>
</feature>
<evidence type="ECO:0000313" key="4">
    <source>
        <dbReference type="Proteomes" id="UP000242754"/>
    </source>
</evidence>